<dbReference type="Proteomes" id="UP000234323">
    <property type="component" value="Unassembled WGS sequence"/>
</dbReference>
<comment type="caution">
    <text evidence="1">The sequence shown here is derived from an EMBL/GenBank/DDBJ whole genome shotgun (WGS) entry which is preliminary data.</text>
</comment>
<keyword evidence="2" id="KW-1185">Reference proteome</keyword>
<proteinExistence type="predicted"/>
<accession>A0A2I1HG55</accession>
<dbReference type="EMBL" id="LLXI01002739">
    <property type="protein sequence ID" value="PKY57873.1"/>
    <property type="molecule type" value="Genomic_DNA"/>
</dbReference>
<gene>
    <name evidence="1" type="ORF">RhiirA4_479270</name>
</gene>
<evidence type="ECO:0000313" key="2">
    <source>
        <dbReference type="Proteomes" id="UP000234323"/>
    </source>
</evidence>
<protein>
    <submittedName>
        <fullName evidence="1">Uncharacterized protein</fullName>
    </submittedName>
</protein>
<name>A0A2I1HG55_9GLOM</name>
<evidence type="ECO:0000313" key="1">
    <source>
        <dbReference type="EMBL" id="PKY57873.1"/>
    </source>
</evidence>
<sequence>MIYFATNDWEYENDTNISQITCMDESYINMRVQGRYKKNDLRAAGLEGILNDDLFAELECAYQEELNCIEHIASRKVKYFKNISTDTTNDGENEATTIVFYARIQAIFLHTKDQLEIPFLILDWFISLNTNDSKLDCPRYRLQRSADHTWRRIYIVKWVDHQPNMHFVHQCRKSGCDNGRHDENNVYYIRNVFYYTAI</sequence>
<reference evidence="1 2" key="1">
    <citation type="submission" date="2015-10" db="EMBL/GenBank/DDBJ databases">
        <title>Genome analyses suggest a sexual origin of heterokaryosis in a supposedly ancient asexual fungus.</title>
        <authorList>
            <person name="Ropars J."/>
            <person name="Sedzielewska K."/>
            <person name="Noel J."/>
            <person name="Charron P."/>
            <person name="Farinelli L."/>
            <person name="Marton T."/>
            <person name="Kruger M."/>
            <person name="Pelin A."/>
            <person name="Brachmann A."/>
            <person name="Corradi N."/>
        </authorList>
    </citation>
    <scope>NUCLEOTIDE SEQUENCE [LARGE SCALE GENOMIC DNA]</scope>
    <source>
        <strain evidence="1 2">A4</strain>
    </source>
</reference>
<organism evidence="1 2">
    <name type="scientific">Rhizophagus irregularis</name>
    <dbReference type="NCBI Taxonomy" id="588596"/>
    <lineage>
        <taxon>Eukaryota</taxon>
        <taxon>Fungi</taxon>
        <taxon>Fungi incertae sedis</taxon>
        <taxon>Mucoromycota</taxon>
        <taxon>Glomeromycotina</taxon>
        <taxon>Glomeromycetes</taxon>
        <taxon>Glomerales</taxon>
        <taxon>Glomeraceae</taxon>
        <taxon>Rhizophagus</taxon>
    </lineage>
</organism>
<dbReference type="AlphaFoldDB" id="A0A2I1HG55"/>